<keyword evidence="2" id="KW-1185">Reference proteome</keyword>
<evidence type="ECO:0000313" key="2">
    <source>
        <dbReference type="Proteomes" id="UP001232148"/>
    </source>
</evidence>
<reference evidence="1" key="1">
    <citation type="submission" date="2021-06" db="EMBL/GenBank/DDBJ databases">
        <title>Comparative genomics, transcriptomics and evolutionary studies reveal genomic signatures of adaptation to plant cell wall in hemibiotrophic fungi.</title>
        <authorList>
            <consortium name="DOE Joint Genome Institute"/>
            <person name="Baroncelli R."/>
            <person name="Diaz J.F."/>
            <person name="Benocci T."/>
            <person name="Peng M."/>
            <person name="Battaglia E."/>
            <person name="Haridas S."/>
            <person name="Andreopoulos W."/>
            <person name="Labutti K."/>
            <person name="Pangilinan J."/>
            <person name="Floch G.L."/>
            <person name="Makela M.R."/>
            <person name="Henrissat B."/>
            <person name="Grigoriev I.V."/>
            <person name="Crouch J.A."/>
            <person name="De Vries R.P."/>
            <person name="Sukno S.A."/>
            <person name="Thon M.R."/>
        </authorList>
    </citation>
    <scope>NUCLEOTIDE SEQUENCE</scope>
    <source>
        <strain evidence="1">MAFF235873</strain>
    </source>
</reference>
<dbReference type="Proteomes" id="UP001232148">
    <property type="component" value="Unassembled WGS sequence"/>
</dbReference>
<protein>
    <submittedName>
        <fullName evidence="1">Uncharacterized protein</fullName>
    </submittedName>
</protein>
<sequence length="79" mass="8476">MIQVHMFVRLLPQYRTRSVSVLGTSSRQCLVCAPGVSLAFDHPSSTGDLALCRLRCSGTSHMVVVVGIITSTTTGFFSS</sequence>
<dbReference type="EMBL" id="MU842838">
    <property type="protein sequence ID" value="KAK2031680.1"/>
    <property type="molecule type" value="Genomic_DNA"/>
</dbReference>
<evidence type="ECO:0000313" key="1">
    <source>
        <dbReference type="EMBL" id="KAK2031680.1"/>
    </source>
</evidence>
<gene>
    <name evidence="1" type="ORF">LX32DRAFT_263054</name>
</gene>
<organism evidence="1 2">
    <name type="scientific">Colletotrichum zoysiae</name>
    <dbReference type="NCBI Taxonomy" id="1216348"/>
    <lineage>
        <taxon>Eukaryota</taxon>
        <taxon>Fungi</taxon>
        <taxon>Dikarya</taxon>
        <taxon>Ascomycota</taxon>
        <taxon>Pezizomycotina</taxon>
        <taxon>Sordariomycetes</taxon>
        <taxon>Hypocreomycetidae</taxon>
        <taxon>Glomerellales</taxon>
        <taxon>Glomerellaceae</taxon>
        <taxon>Colletotrichum</taxon>
        <taxon>Colletotrichum graminicola species complex</taxon>
    </lineage>
</organism>
<comment type="caution">
    <text evidence="1">The sequence shown here is derived from an EMBL/GenBank/DDBJ whole genome shotgun (WGS) entry which is preliminary data.</text>
</comment>
<accession>A0AAD9M798</accession>
<name>A0AAD9M798_9PEZI</name>
<proteinExistence type="predicted"/>
<dbReference type="AlphaFoldDB" id="A0AAD9M798"/>